<keyword evidence="1" id="KW-1133">Transmembrane helix</keyword>
<name>A0A6U6BGY9_GUITH</name>
<sequence length="103" mass="11431">MLLVPMKSYSMMPGISPSGISPSVLHQLLIWCLILQQQQLRRLTKFLFTSPSLSPSPSLSLSFSLSLSLYLSLLFLSVCIIQAFFPLNTSTIINSFSFSLVSQ</sequence>
<evidence type="ECO:0000256" key="1">
    <source>
        <dbReference type="SAM" id="Phobius"/>
    </source>
</evidence>
<proteinExistence type="predicted"/>
<keyword evidence="1" id="KW-0812">Transmembrane</keyword>
<reference evidence="3" key="1">
    <citation type="submission" date="2021-01" db="EMBL/GenBank/DDBJ databases">
        <authorList>
            <person name="Corre E."/>
            <person name="Pelletier E."/>
            <person name="Niang G."/>
            <person name="Scheremetjew M."/>
            <person name="Finn R."/>
            <person name="Kale V."/>
            <person name="Holt S."/>
            <person name="Cochrane G."/>
            <person name="Meng A."/>
            <person name="Brown T."/>
            <person name="Cohen L."/>
        </authorList>
    </citation>
    <scope>NUCLEOTIDE SEQUENCE</scope>
    <source>
        <strain evidence="3">CCMP 2712</strain>
    </source>
</reference>
<accession>A0A6U6BGY9</accession>
<dbReference type="EMBL" id="HBKN01028568">
    <property type="protein sequence ID" value="CAE2312367.1"/>
    <property type="molecule type" value="Transcribed_RNA"/>
</dbReference>
<gene>
    <name evidence="2" type="ORF">GTHE00462_LOCUS22142</name>
    <name evidence="3" type="ORF">GTHE00462_LOCUS22143</name>
</gene>
<dbReference type="EMBL" id="HBKN01028569">
    <property type="protein sequence ID" value="CAE2312370.1"/>
    <property type="molecule type" value="Transcribed_RNA"/>
</dbReference>
<protein>
    <submittedName>
        <fullName evidence="3">Uncharacterized protein</fullName>
    </submittedName>
</protein>
<feature type="transmembrane region" description="Helical" evidence="1">
    <location>
        <begin position="67"/>
        <end position="87"/>
    </location>
</feature>
<dbReference type="AlphaFoldDB" id="A0A6U6BGY9"/>
<organism evidence="3">
    <name type="scientific">Guillardia theta</name>
    <name type="common">Cryptophyte</name>
    <name type="synonym">Cryptomonas phi</name>
    <dbReference type="NCBI Taxonomy" id="55529"/>
    <lineage>
        <taxon>Eukaryota</taxon>
        <taxon>Cryptophyceae</taxon>
        <taxon>Pyrenomonadales</taxon>
        <taxon>Geminigeraceae</taxon>
        <taxon>Guillardia</taxon>
    </lineage>
</organism>
<evidence type="ECO:0000313" key="3">
    <source>
        <dbReference type="EMBL" id="CAE2312370.1"/>
    </source>
</evidence>
<keyword evidence="1" id="KW-0472">Membrane</keyword>
<evidence type="ECO:0000313" key="2">
    <source>
        <dbReference type="EMBL" id="CAE2312367.1"/>
    </source>
</evidence>